<feature type="domain" description="WW" evidence="4">
    <location>
        <begin position="776"/>
        <end position="809"/>
    </location>
</feature>
<dbReference type="InterPro" id="IPR027417">
    <property type="entry name" value="P-loop_NTPase"/>
</dbReference>
<evidence type="ECO:0000256" key="2">
    <source>
        <dbReference type="ARBA" id="ARBA00022801"/>
    </source>
</evidence>
<feature type="compositionally biased region" description="Basic and acidic residues" evidence="3">
    <location>
        <begin position="680"/>
        <end position="691"/>
    </location>
</feature>
<keyword evidence="2" id="KW-0378">Hydrolase</keyword>
<keyword evidence="6" id="KW-1185">Reference proteome</keyword>
<dbReference type="InterPro" id="IPR012337">
    <property type="entry name" value="RNaseH-like_sf"/>
</dbReference>
<feature type="region of interest" description="Disordered" evidence="3">
    <location>
        <begin position="730"/>
        <end position="779"/>
    </location>
</feature>
<name>A0ABP0IN76_9DINO</name>
<dbReference type="Gene3D" id="3.40.50.300">
    <property type="entry name" value="P-loop containing nucleotide triphosphate hydrolases"/>
    <property type="match status" value="1"/>
</dbReference>
<dbReference type="Pfam" id="PF00397">
    <property type="entry name" value="WW"/>
    <property type="match status" value="1"/>
</dbReference>
<dbReference type="CDD" id="cd06141">
    <property type="entry name" value="WRN_exo"/>
    <property type="match status" value="1"/>
</dbReference>
<dbReference type="Gene3D" id="2.20.70.10">
    <property type="match status" value="2"/>
</dbReference>
<dbReference type="Gene3D" id="3.30.420.10">
    <property type="entry name" value="Ribonuclease H-like superfamily/Ribonuclease H"/>
    <property type="match status" value="1"/>
</dbReference>
<evidence type="ECO:0000313" key="5">
    <source>
        <dbReference type="EMBL" id="CAK9004067.1"/>
    </source>
</evidence>
<sequence>MSMCVQIRECPQDAPYLAAPAAILESVDTIAQPDIGRAHRLYGYVNAIQDRMAEAVEGVTEALACAAKLASSGTAVLVHARADLRVWAADAQESLDFEVLPILKGQRYVKAEPGSPPPAMRGNLEACKYCSGLWHVRSTMRNAEQRPAQRTFSDQLFRARIAAHPVIVLPTIHRLPEMGIPQVCVLGRSNVGKSSLINALVHGKDVWVCGPGAPRGDAAPGDCATLGAARANQVIPSDALLCRPFGLSAVAVDMERSFTGQVIVVDLSELDSKSSEDFQGSKWLENKSRNRQPVGFDLEWPPDRMKDSNNPIALMQFSDDETALLVRTHRTERWLPNILKQVLSSENCQKICVGWDGADKKKMKSSFELEVAGLLDLATLASQKGLRERGLKALAEHFGLHMKKETRVARSNWAALHLTEDQIAYAAEDAYFTYILKDKLEALPDLEEEGVDLAVEGQLALQPGWKEAGIVRKHDGLHCALCSQGPMNTHENVKMHLRGNNHVKKTKALQGLGPEGHYVLTQEQENNGIYAGDGTNGAEKGEWKCRLCEHVVIKSVQSIESHIKSKQHQKAVSPEAEVNSPSKDPFDRLWNIPDYVDFAQQELVCTLCSSKSASVLGMYQHLAGDKHYRRVQQKKEKDIIWIKERNQLEYTETGRPVVRKGFVRGQPRAEAEAKAAQGSKEGKEATGEESRWTCPEGLPDGWAMSFDDASKRYYYWPVADRTKTQWHYPAANGAKPARTESRLEEKVEKPPEKKVEKKVEEAPKLSKTSERTSKLPEVDDEWEEHETEFGCKFYYNLKTQTSHWQRSLDPAPSKPPLSRRFEMRGERVSSSETLQSKRRPSTGSLKAEKRCESAGRECDGVAEIVLPPGWRQVADEAGKTFYWDAETQKSSWNPPPNYKQKDWQRKVTGEGAYWIWIGTELESSMSFWESDPNWSRRVDLEGRIYWSHRVDQVRFYEPAM</sequence>
<dbReference type="SMART" id="SM00474">
    <property type="entry name" value="35EXOc"/>
    <property type="match status" value="1"/>
</dbReference>
<dbReference type="SMART" id="SM00456">
    <property type="entry name" value="WW"/>
    <property type="match status" value="4"/>
</dbReference>
<gene>
    <name evidence="5" type="ORF">CCMP2556_LOCUS7536</name>
</gene>
<dbReference type="InterPro" id="IPR036020">
    <property type="entry name" value="WW_dom_sf"/>
</dbReference>
<organism evidence="5 6">
    <name type="scientific">Durusdinium trenchii</name>
    <dbReference type="NCBI Taxonomy" id="1381693"/>
    <lineage>
        <taxon>Eukaryota</taxon>
        <taxon>Sar</taxon>
        <taxon>Alveolata</taxon>
        <taxon>Dinophyceae</taxon>
        <taxon>Suessiales</taxon>
        <taxon>Symbiodiniaceae</taxon>
        <taxon>Durusdinium</taxon>
    </lineage>
</organism>
<evidence type="ECO:0000259" key="4">
    <source>
        <dbReference type="PROSITE" id="PS50020"/>
    </source>
</evidence>
<dbReference type="Proteomes" id="UP001642484">
    <property type="component" value="Unassembled WGS sequence"/>
</dbReference>
<proteinExistence type="predicted"/>
<feature type="compositionally biased region" description="Basic and acidic residues" evidence="3">
    <location>
        <begin position="737"/>
        <end position="777"/>
    </location>
</feature>
<dbReference type="SMART" id="SM00451">
    <property type="entry name" value="ZnF_U1"/>
    <property type="match status" value="3"/>
</dbReference>
<dbReference type="Pfam" id="PF01926">
    <property type="entry name" value="MMR_HSR1"/>
    <property type="match status" value="1"/>
</dbReference>
<dbReference type="InterPro" id="IPR001202">
    <property type="entry name" value="WW_dom"/>
</dbReference>
<dbReference type="CDD" id="cd00201">
    <property type="entry name" value="WW"/>
    <property type="match status" value="2"/>
</dbReference>
<dbReference type="InterPro" id="IPR051132">
    <property type="entry name" value="3-5_Exonuclease_domain"/>
</dbReference>
<evidence type="ECO:0000256" key="3">
    <source>
        <dbReference type="SAM" id="MobiDB-lite"/>
    </source>
</evidence>
<evidence type="ECO:0000313" key="6">
    <source>
        <dbReference type="Proteomes" id="UP001642484"/>
    </source>
</evidence>
<dbReference type="PROSITE" id="PS50020">
    <property type="entry name" value="WW_DOMAIN_2"/>
    <property type="match status" value="3"/>
</dbReference>
<feature type="region of interest" description="Disordered" evidence="3">
    <location>
        <begin position="564"/>
        <end position="584"/>
    </location>
</feature>
<dbReference type="Pfam" id="PF01612">
    <property type="entry name" value="DNA_pol_A_exo1"/>
    <property type="match status" value="1"/>
</dbReference>
<dbReference type="SMART" id="SM00355">
    <property type="entry name" value="ZnF_C2H2"/>
    <property type="match status" value="3"/>
</dbReference>
<feature type="domain" description="WW" evidence="4">
    <location>
        <begin position="696"/>
        <end position="731"/>
    </location>
</feature>
<dbReference type="SUPFAM" id="SSF51045">
    <property type="entry name" value="WW domain"/>
    <property type="match status" value="3"/>
</dbReference>
<feature type="region of interest" description="Disordered" evidence="3">
    <location>
        <begin position="804"/>
        <end position="850"/>
    </location>
</feature>
<evidence type="ECO:0000256" key="1">
    <source>
        <dbReference type="ARBA" id="ARBA00022722"/>
    </source>
</evidence>
<dbReference type="SUPFAM" id="SSF53098">
    <property type="entry name" value="Ribonuclease H-like"/>
    <property type="match status" value="1"/>
</dbReference>
<feature type="domain" description="WW" evidence="4">
    <location>
        <begin position="864"/>
        <end position="897"/>
    </location>
</feature>
<keyword evidence="1" id="KW-0540">Nuclease</keyword>
<feature type="region of interest" description="Disordered" evidence="3">
    <location>
        <begin position="666"/>
        <end position="696"/>
    </location>
</feature>
<accession>A0ABP0IN76</accession>
<dbReference type="InterPro" id="IPR013087">
    <property type="entry name" value="Znf_C2H2_type"/>
</dbReference>
<dbReference type="InterPro" id="IPR003604">
    <property type="entry name" value="Matrin/U1-like-C_Znf_C2H2"/>
</dbReference>
<feature type="compositionally biased region" description="Basic and acidic residues" evidence="3">
    <location>
        <begin position="819"/>
        <end position="829"/>
    </location>
</feature>
<dbReference type="PROSITE" id="PS01159">
    <property type="entry name" value="WW_DOMAIN_1"/>
    <property type="match status" value="1"/>
</dbReference>
<dbReference type="InterPro" id="IPR002562">
    <property type="entry name" value="3'-5'_exonuclease_dom"/>
</dbReference>
<dbReference type="InterPro" id="IPR006073">
    <property type="entry name" value="GTP-bd"/>
</dbReference>
<reference evidence="5 6" key="1">
    <citation type="submission" date="2024-02" db="EMBL/GenBank/DDBJ databases">
        <authorList>
            <person name="Chen Y."/>
            <person name="Shah S."/>
            <person name="Dougan E. K."/>
            <person name="Thang M."/>
            <person name="Chan C."/>
        </authorList>
    </citation>
    <scope>NUCLEOTIDE SEQUENCE [LARGE SCALE GENOMIC DNA]</scope>
</reference>
<dbReference type="InterPro" id="IPR036397">
    <property type="entry name" value="RNaseH_sf"/>
</dbReference>
<dbReference type="SUPFAM" id="SSF52540">
    <property type="entry name" value="P-loop containing nucleoside triphosphate hydrolases"/>
    <property type="match status" value="1"/>
</dbReference>
<dbReference type="PANTHER" id="PTHR13620:SF104">
    <property type="entry name" value="EXONUCLEASE 3'-5' DOMAIN-CONTAINING PROTEIN 2"/>
    <property type="match status" value="1"/>
</dbReference>
<dbReference type="EMBL" id="CAXAMN010003335">
    <property type="protein sequence ID" value="CAK9004067.1"/>
    <property type="molecule type" value="Genomic_DNA"/>
</dbReference>
<dbReference type="PANTHER" id="PTHR13620">
    <property type="entry name" value="3-5 EXONUCLEASE"/>
    <property type="match status" value="1"/>
</dbReference>
<protein>
    <recommendedName>
        <fullName evidence="4">WW domain-containing protein</fullName>
    </recommendedName>
</protein>
<comment type="caution">
    <text evidence="5">The sequence shown here is derived from an EMBL/GenBank/DDBJ whole genome shotgun (WGS) entry which is preliminary data.</text>
</comment>